<evidence type="ECO:0000256" key="1">
    <source>
        <dbReference type="SAM" id="MobiDB-lite"/>
    </source>
</evidence>
<feature type="region of interest" description="Disordered" evidence="1">
    <location>
        <begin position="216"/>
        <end position="254"/>
    </location>
</feature>
<dbReference type="AlphaFoldDB" id="A0A8H8NWG6"/>
<dbReference type="EMBL" id="CP059663">
    <property type="protein sequence ID" value="QRW20815.1"/>
    <property type="molecule type" value="Genomic_DNA"/>
</dbReference>
<proteinExistence type="predicted"/>
<sequence>MANPIAAAIAQAQETILAQLNTLWTSLGANVSDSLPVHPPAPNLPARAQVLPPIILLNSSISETSGPELDQELACLGHIKNLAQAPGHMLNVLQTGLTSEQALLLRNLLDSYKNLPPLLKQVINRSDSTPSANRYKKKWMPCIMAIMIWQKCYEDMVRAMENAAYSDTYPSLGQTTRDKDALPTTKARSKPTRNTTNKQNNQDKYFYSYNASAETKKVRKKARNEYDEEQITAKKRKPGKTTRDVGFEEEEEDETDEGWFDQKNLLLWLHMGSRSKKFNNAQGNIFNSIRSKTSAHSRTLCERGMTPVELEHKAKAAGNKLHKEIEILKFWHADKEADDINLQTQLAQVQIILEKQIGYRNAVETKLVEVNIRLSEEDYANGN</sequence>
<gene>
    <name evidence="2" type="ORF">RhiXN_05804</name>
</gene>
<feature type="compositionally biased region" description="Polar residues" evidence="1">
    <location>
        <begin position="192"/>
        <end position="204"/>
    </location>
</feature>
<dbReference type="RefSeq" id="XP_043181052.1">
    <property type="nucleotide sequence ID" value="XM_043325620.1"/>
</dbReference>
<feature type="region of interest" description="Disordered" evidence="1">
    <location>
        <begin position="169"/>
        <end position="204"/>
    </location>
</feature>
<name>A0A8H8NWG6_9AGAM</name>
<accession>A0A8H8NWG6</accession>
<dbReference type="GeneID" id="67028083"/>
<evidence type="ECO:0000313" key="2">
    <source>
        <dbReference type="EMBL" id="QRW20815.1"/>
    </source>
</evidence>
<organism evidence="2 3">
    <name type="scientific">Rhizoctonia solani</name>
    <dbReference type="NCBI Taxonomy" id="456999"/>
    <lineage>
        <taxon>Eukaryota</taxon>
        <taxon>Fungi</taxon>
        <taxon>Dikarya</taxon>
        <taxon>Basidiomycota</taxon>
        <taxon>Agaricomycotina</taxon>
        <taxon>Agaricomycetes</taxon>
        <taxon>Cantharellales</taxon>
        <taxon>Ceratobasidiaceae</taxon>
        <taxon>Rhizoctonia</taxon>
    </lineage>
</organism>
<reference evidence="2" key="1">
    <citation type="submission" date="2020-05" db="EMBL/GenBank/DDBJ databases">
        <title>Evolutionary and genomic comparisons of hybrid uninucleate and nonhybrid Rhizoctonia fungi.</title>
        <authorList>
            <person name="Li C."/>
            <person name="Chen X."/>
        </authorList>
    </citation>
    <scope>NUCLEOTIDE SEQUENCE</scope>
    <source>
        <strain evidence="2">AG-1 IA</strain>
    </source>
</reference>
<protein>
    <submittedName>
        <fullName evidence="2">Uncharacterized protein</fullName>
    </submittedName>
</protein>
<dbReference type="Proteomes" id="UP000650533">
    <property type="component" value="Chromosome 6"/>
</dbReference>
<dbReference type="KEGG" id="rsx:RhiXN_05804"/>
<evidence type="ECO:0000313" key="3">
    <source>
        <dbReference type="Proteomes" id="UP000650533"/>
    </source>
</evidence>